<dbReference type="NCBIfam" id="TIGR00071">
    <property type="entry name" value="hisT_truA"/>
    <property type="match status" value="1"/>
</dbReference>
<dbReference type="OrthoDB" id="9811823at2"/>
<dbReference type="HAMAP" id="MF_00171">
    <property type="entry name" value="TruA"/>
    <property type="match status" value="1"/>
</dbReference>
<feature type="domain" description="Pseudouridine synthase I TruA alpha/beta" evidence="8">
    <location>
        <begin position="8"/>
        <end position="105"/>
    </location>
</feature>
<dbReference type="GO" id="GO:0160147">
    <property type="term" value="F:tRNA pseudouridine(38-40) synthase activity"/>
    <property type="evidence" value="ECO:0007669"/>
    <property type="project" value="UniProtKB-EC"/>
</dbReference>
<name>A0A0L0W9D9_GOTPU</name>
<dbReference type="CDD" id="cd02570">
    <property type="entry name" value="PseudoU_synth_EcTruA"/>
    <property type="match status" value="1"/>
</dbReference>
<gene>
    <name evidence="4 9" type="primary">truA</name>
    <name evidence="9" type="ORF">CLPU_9c00550</name>
</gene>
<accession>A0A0L0W9D9</accession>
<evidence type="ECO:0000313" key="9">
    <source>
        <dbReference type="EMBL" id="KNF08159.1"/>
    </source>
</evidence>
<feature type="active site" description="Nucleophile" evidence="4 5">
    <location>
        <position position="53"/>
    </location>
</feature>
<dbReference type="GO" id="GO:0003723">
    <property type="term" value="F:RNA binding"/>
    <property type="evidence" value="ECO:0007669"/>
    <property type="project" value="InterPro"/>
</dbReference>
<proteinExistence type="inferred from homology"/>
<dbReference type="AlphaFoldDB" id="A0A0L0W9D9"/>
<evidence type="ECO:0000256" key="4">
    <source>
        <dbReference type="HAMAP-Rule" id="MF_00171"/>
    </source>
</evidence>
<dbReference type="InterPro" id="IPR020103">
    <property type="entry name" value="PsdUridine_synth_cat_dom_sf"/>
</dbReference>
<dbReference type="SUPFAM" id="SSF55120">
    <property type="entry name" value="Pseudouridine synthase"/>
    <property type="match status" value="1"/>
</dbReference>
<evidence type="ECO:0000259" key="8">
    <source>
        <dbReference type="Pfam" id="PF01416"/>
    </source>
</evidence>
<feature type="binding site" evidence="4 6">
    <location>
        <position position="111"/>
    </location>
    <ligand>
        <name>substrate</name>
    </ligand>
</feature>
<organism evidence="9 10">
    <name type="scientific">Gottschalkia purinilytica</name>
    <name type="common">Clostridium purinilyticum</name>
    <dbReference type="NCBI Taxonomy" id="1503"/>
    <lineage>
        <taxon>Bacteria</taxon>
        <taxon>Bacillati</taxon>
        <taxon>Bacillota</taxon>
        <taxon>Tissierellia</taxon>
        <taxon>Tissierellales</taxon>
        <taxon>Gottschalkiaceae</taxon>
        <taxon>Gottschalkia</taxon>
    </lineage>
</organism>
<dbReference type="InterPro" id="IPR020095">
    <property type="entry name" value="PsdUridine_synth_TruA_C"/>
</dbReference>
<dbReference type="Proteomes" id="UP000037267">
    <property type="component" value="Unassembled WGS sequence"/>
</dbReference>
<evidence type="ECO:0000313" key="10">
    <source>
        <dbReference type="Proteomes" id="UP000037267"/>
    </source>
</evidence>
<keyword evidence="10" id="KW-1185">Reference proteome</keyword>
<dbReference type="InterPro" id="IPR001406">
    <property type="entry name" value="PsdUridine_synth_TruA"/>
</dbReference>
<evidence type="ECO:0000256" key="7">
    <source>
        <dbReference type="RuleBase" id="RU003792"/>
    </source>
</evidence>
<comment type="similarity">
    <text evidence="1 4 7">Belongs to the tRNA pseudouridine synthase TruA family.</text>
</comment>
<evidence type="ECO:0000256" key="2">
    <source>
        <dbReference type="ARBA" id="ARBA00022694"/>
    </source>
</evidence>
<dbReference type="InterPro" id="IPR020094">
    <property type="entry name" value="TruA/RsuA/RluB/E/F_N"/>
</dbReference>
<dbReference type="EMBL" id="LGSS01000009">
    <property type="protein sequence ID" value="KNF08159.1"/>
    <property type="molecule type" value="Genomic_DNA"/>
</dbReference>
<comment type="caution">
    <text evidence="4">Lacks conserved residue(s) required for the propagation of feature annotation.</text>
</comment>
<protein>
    <recommendedName>
        <fullName evidence="4">tRNA pseudouridine synthase A</fullName>
        <ecNumber evidence="4">5.4.99.12</ecNumber>
    </recommendedName>
    <alternativeName>
        <fullName evidence="4">tRNA pseudouridine(38-40) synthase</fullName>
    </alternativeName>
    <alternativeName>
        <fullName evidence="4">tRNA pseudouridylate synthase I</fullName>
    </alternativeName>
    <alternativeName>
        <fullName evidence="4">tRNA-uridine isomerase I</fullName>
    </alternativeName>
</protein>
<dbReference type="RefSeq" id="WP_050355527.1">
    <property type="nucleotide sequence ID" value="NZ_LGSS01000009.1"/>
</dbReference>
<feature type="domain" description="Pseudouridine synthase I TruA alpha/beta" evidence="8">
    <location>
        <begin position="144"/>
        <end position="245"/>
    </location>
</feature>
<dbReference type="GO" id="GO:0031119">
    <property type="term" value="P:tRNA pseudouridine synthesis"/>
    <property type="evidence" value="ECO:0007669"/>
    <property type="project" value="UniProtKB-UniRule"/>
</dbReference>
<dbReference type="PANTHER" id="PTHR11142:SF22">
    <property type="entry name" value="TRNA PSEUDOURIDINE SYNTHASE A 2"/>
    <property type="match status" value="1"/>
</dbReference>
<evidence type="ECO:0000256" key="3">
    <source>
        <dbReference type="ARBA" id="ARBA00023235"/>
    </source>
</evidence>
<evidence type="ECO:0000256" key="1">
    <source>
        <dbReference type="ARBA" id="ARBA00009375"/>
    </source>
</evidence>
<dbReference type="InterPro" id="IPR020097">
    <property type="entry name" value="PsdUridine_synth_TruA_a/b_dom"/>
</dbReference>
<comment type="caution">
    <text evidence="9">The sequence shown here is derived from an EMBL/GenBank/DDBJ whole genome shotgun (WGS) entry which is preliminary data.</text>
</comment>
<dbReference type="PATRIC" id="fig|1503.3.peg.3335"/>
<keyword evidence="3 4" id="KW-0413">Isomerase</keyword>
<sequence length="251" mass="29022">MRNIKLMIKYDGTRYKGWQRQDNTDMTIQGKIEGVLSRIIKEEIEIIGSGRTDAGVHAIGQVANFKTNSTIHLSEIKKLLTTYLPDDIVVTNVEEVQERFHSRYNAISKKYMYKIWNDDVYDPFLRKYAVHIKKELNLEDIKKAITYLTGEHDFTSFTTDKSKKKSKVRTIYSIDIIKNKQLVEIIFHGDGFLYNMVRIIVGTLIEVGLGKKKPEEMKTILDGKNRKLAGDTAIAKGLYLLEVEYKDHIIE</sequence>
<reference evidence="10" key="1">
    <citation type="submission" date="2015-07" db="EMBL/GenBank/DDBJ databases">
        <title>Draft genome sequence of the purine-degrading Gottschalkia purinilyticum DSM 1384 (formerly Clostridium purinilyticum).</title>
        <authorList>
            <person name="Poehlein A."/>
            <person name="Schiel-Bengelsdorf B."/>
            <person name="Bengelsdorf F.R."/>
            <person name="Daniel R."/>
            <person name="Duerre P."/>
        </authorList>
    </citation>
    <scope>NUCLEOTIDE SEQUENCE [LARGE SCALE GENOMIC DNA]</scope>
    <source>
        <strain evidence="10">DSM 1384</strain>
    </source>
</reference>
<dbReference type="PANTHER" id="PTHR11142">
    <property type="entry name" value="PSEUDOURIDYLATE SYNTHASE"/>
    <property type="match status" value="1"/>
</dbReference>
<dbReference type="Pfam" id="PF01416">
    <property type="entry name" value="PseudoU_synth_1"/>
    <property type="match status" value="2"/>
</dbReference>
<evidence type="ECO:0000256" key="5">
    <source>
        <dbReference type="PIRSR" id="PIRSR001430-1"/>
    </source>
</evidence>
<dbReference type="Gene3D" id="3.30.70.660">
    <property type="entry name" value="Pseudouridine synthase I, catalytic domain, C-terminal subdomain"/>
    <property type="match status" value="1"/>
</dbReference>
<dbReference type="EC" id="5.4.99.12" evidence="4"/>
<dbReference type="PIRSF" id="PIRSF001430">
    <property type="entry name" value="tRNA_psdUrid_synth"/>
    <property type="match status" value="1"/>
</dbReference>
<comment type="subunit">
    <text evidence="4">Homodimer.</text>
</comment>
<dbReference type="Gene3D" id="3.30.70.580">
    <property type="entry name" value="Pseudouridine synthase I, catalytic domain, N-terminal subdomain"/>
    <property type="match status" value="1"/>
</dbReference>
<keyword evidence="2 4" id="KW-0819">tRNA processing</keyword>
<dbReference type="FunFam" id="3.30.70.580:FF:000001">
    <property type="entry name" value="tRNA pseudouridine synthase A"/>
    <property type="match status" value="1"/>
</dbReference>
<comment type="function">
    <text evidence="4">Formation of pseudouridine at positions 38, 39 and 40 in the anticodon stem and loop of transfer RNAs.</text>
</comment>
<dbReference type="STRING" id="1503.CLPU_9c00550"/>
<comment type="catalytic activity">
    <reaction evidence="4 7">
        <text>uridine(38/39/40) in tRNA = pseudouridine(38/39/40) in tRNA</text>
        <dbReference type="Rhea" id="RHEA:22376"/>
        <dbReference type="Rhea" id="RHEA-COMP:10085"/>
        <dbReference type="Rhea" id="RHEA-COMP:10087"/>
        <dbReference type="ChEBI" id="CHEBI:65314"/>
        <dbReference type="ChEBI" id="CHEBI:65315"/>
        <dbReference type="EC" id="5.4.99.12"/>
    </reaction>
</comment>
<evidence type="ECO:0000256" key="6">
    <source>
        <dbReference type="PIRSR" id="PIRSR001430-2"/>
    </source>
</evidence>